<gene>
    <name evidence="2" type="ORF">AL533_10665</name>
</gene>
<dbReference type="RefSeq" id="WP_083008850.1">
    <property type="nucleotide sequence ID" value="NZ_BKOQ01000031.1"/>
</dbReference>
<evidence type="ECO:0000259" key="1">
    <source>
        <dbReference type="Pfam" id="PF01575"/>
    </source>
</evidence>
<dbReference type="AlphaFoldDB" id="A0A2L1VI58"/>
<dbReference type="Proteomes" id="UP000237921">
    <property type="component" value="Chromosome"/>
</dbReference>
<protein>
    <submittedName>
        <fullName evidence="2">MaoC family dehydratase</fullName>
    </submittedName>
</protein>
<dbReference type="InterPro" id="IPR002539">
    <property type="entry name" value="MaoC-like_dom"/>
</dbReference>
<name>A0A2L1VI58_ACINO</name>
<feature type="domain" description="MaoC-like" evidence="1">
    <location>
        <begin position="14"/>
        <end position="130"/>
    </location>
</feature>
<dbReference type="InterPro" id="IPR029069">
    <property type="entry name" value="HotDog_dom_sf"/>
</dbReference>
<accession>A0A2L1VI58</accession>
<evidence type="ECO:0000313" key="2">
    <source>
        <dbReference type="EMBL" id="AVF44818.1"/>
    </source>
</evidence>
<dbReference type="SUPFAM" id="SSF54637">
    <property type="entry name" value="Thioesterase/thiol ester dehydrase-isomerase"/>
    <property type="match status" value="1"/>
</dbReference>
<dbReference type="Pfam" id="PF01575">
    <property type="entry name" value="MaoC_dehydratas"/>
    <property type="match status" value="1"/>
</dbReference>
<dbReference type="PANTHER" id="PTHR42993">
    <property type="entry name" value="MAOC-LIKE DEHYDRATASE DOMAIN-CONTAINING PROTEIN"/>
    <property type="match status" value="1"/>
</dbReference>
<reference evidence="3" key="1">
    <citation type="submission" date="2017-12" db="EMBL/GenBank/DDBJ databases">
        <title>FDA dAtabase for Regulatory Grade micrObial Sequences (FDA-ARGOS): Supporting development and validation of Infectious Disease Dx tests.</title>
        <authorList>
            <person name="Hoffmann M."/>
            <person name="Allard M."/>
            <person name="Evans P."/>
            <person name="Brown E."/>
            <person name="Tallon L."/>
            <person name="Sadzewicz L."/>
            <person name="Sengamalay N."/>
            <person name="Ott S."/>
            <person name="Godinez A."/>
            <person name="Nagaraj S."/>
            <person name="Vavikolanu K."/>
            <person name="Aluvathingal J."/>
            <person name="Nadendla S."/>
            <person name="Sichtig H."/>
        </authorList>
    </citation>
    <scope>NUCLEOTIDE SEQUENCE [LARGE SCALE GENOMIC DNA]</scope>
    <source>
        <strain evidence="3">FDAARGOS_129</strain>
    </source>
</reference>
<dbReference type="CDD" id="cd03450">
    <property type="entry name" value="NodN"/>
    <property type="match status" value="1"/>
</dbReference>
<organism evidence="2 3">
    <name type="scientific">Acinetobacter nosocomialis</name>
    <dbReference type="NCBI Taxonomy" id="106654"/>
    <lineage>
        <taxon>Bacteria</taxon>
        <taxon>Pseudomonadati</taxon>
        <taxon>Pseudomonadota</taxon>
        <taxon>Gammaproteobacteria</taxon>
        <taxon>Moraxellales</taxon>
        <taxon>Moraxellaceae</taxon>
        <taxon>Acinetobacter</taxon>
        <taxon>Acinetobacter calcoaceticus/baumannii complex</taxon>
    </lineage>
</organism>
<proteinExistence type="predicted"/>
<dbReference type="EMBL" id="CP014019">
    <property type="protein sequence ID" value="AVF44818.1"/>
    <property type="molecule type" value="Genomic_DNA"/>
</dbReference>
<evidence type="ECO:0000313" key="3">
    <source>
        <dbReference type="Proteomes" id="UP000237921"/>
    </source>
</evidence>
<dbReference type="Gene3D" id="3.10.129.10">
    <property type="entry name" value="Hotdog Thioesterase"/>
    <property type="match status" value="1"/>
</dbReference>
<sequence>MSIVTIEQLFDLQDKELGVSNWLTIDQAMINAFADVTRDWQFIHIDTEKAKQTPFGGTIAHGFLTLSLLSAMAAEVLPSVEGQTSSVNYGMNNLRFLSPVPSGHRVRGRFSLKQIIEKRAGSYQLTLGVTVEIENHPKPALVAEWLTLMNF</sequence>
<dbReference type="PANTHER" id="PTHR42993:SF1">
    <property type="entry name" value="MAOC-LIKE DEHYDRATASE DOMAIN-CONTAINING PROTEIN"/>
    <property type="match status" value="1"/>
</dbReference>
<dbReference type="InterPro" id="IPR039375">
    <property type="entry name" value="NodN-like"/>
</dbReference>